<feature type="compositionally biased region" description="Basic and acidic residues" evidence="1">
    <location>
        <begin position="172"/>
        <end position="187"/>
    </location>
</feature>
<protein>
    <submittedName>
        <fullName evidence="2">Uncharacterized protein</fullName>
    </submittedName>
</protein>
<evidence type="ECO:0000256" key="1">
    <source>
        <dbReference type="SAM" id="MobiDB-lite"/>
    </source>
</evidence>
<feature type="region of interest" description="Disordered" evidence="1">
    <location>
        <begin position="130"/>
        <end position="153"/>
    </location>
</feature>
<gene>
    <name evidence="2" type="ORF">FRACA_810019</name>
</gene>
<feature type="region of interest" description="Disordered" evidence="1">
    <location>
        <begin position="171"/>
        <end position="195"/>
    </location>
</feature>
<feature type="compositionally biased region" description="Basic and acidic residues" evidence="1">
    <location>
        <begin position="136"/>
        <end position="146"/>
    </location>
</feature>
<organism evidence="2 3">
    <name type="scientific">Frankia canadensis</name>
    <dbReference type="NCBI Taxonomy" id="1836972"/>
    <lineage>
        <taxon>Bacteria</taxon>
        <taxon>Bacillati</taxon>
        <taxon>Actinomycetota</taxon>
        <taxon>Actinomycetes</taxon>
        <taxon>Frankiales</taxon>
        <taxon>Frankiaceae</taxon>
        <taxon>Frankia</taxon>
    </lineage>
</organism>
<dbReference type="Proteomes" id="UP000234331">
    <property type="component" value="Unassembled WGS sequence"/>
</dbReference>
<proteinExistence type="predicted"/>
<accession>A0A2I2L1P3</accession>
<dbReference type="AlphaFoldDB" id="A0A2I2L1P3"/>
<dbReference type="EMBL" id="FZMO01000549">
    <property type="protein sequence ID" value="SNQ51828.1"/>
    <property type="molecule type" value="Genomic_DNA"/>
</dbReference>
<keyword evidence="3" id="KW-1185">Reference proteome</keyword>
<evidence type="ECO:0000313" key="2">
    <source>
        <dbReference type="EMBL" id="SNQ51828.1"/>
    </source>
</evidence>
<sequence>MREARAREVESVQLRTAKVDSLQLRPGTIDDHRASLEYSEGSTDIIGEATVEAIPIRLHVRFGAVGRPRRVAAYEAGEQCVNMSAIARVKVAQVLQGINSAEPDRGHITGQLIDRFDEQVDGLSLAIDPELTQGHRCPEEHPDKGKQSPKSLKQCGTYVVLGSQPLRLRQRRSGEIVAIHDPRRTEDDTNSQRAA</sequence>
<name>A0A2I2L1P3_9ACTN</name>
<evidence type="ECO:0000313" key="3">
    <source>
        <dbReference type="Proteomes" id="UP000234331"/>
    </source>
</evidence>
<reference evidence="2 3" key="1">
    <citation type="submission" date="2017-06" db="EMBL/GenBank/DDBJ databases">
        <authorList>
            <person name="Kim H.J."/>
            <person name="Triplett B.A."/>
        </authorList>
    </citation>
    <scope>NUCLEOTIDE SEQUENCE [LARGE SCALE GENOMIC DNA]</scope>
    <source>
        <strain evidence="2">FRACA_ARgP5</strain>
    </source>
</reference>